<evidence type="ECO:0000313" key="3">
    <source>
        <dbReference type="EMBL" id="GIM83546.1"/>
    </source>
</evidence>
<dbReference type="GO" id="GO:0005975">
    <property type="term" value="P:carbohydrate metabolic process"/>
    <property type="evidence" value="ECO:0007669"/>
    <property type="project" value="InterPro"/>
</dbReference>
<keyword evidence="4" id="KW-0808">Transferase</keyword>
<dbReference type="SUPFAM" id="SSF53756">
    <property type="entry name" value="UDP-Glycosyltransferase/glycogen phosphorylase"/>
    <property type="match status" value="1"/>
</dbReference>
<dbReference type="Proteomes" id="UP000315983">
    <property type="component" value="Unassembled WGS sequence"/>
</dbReference>
<reference evidence="3 6" key="2">
    <citation type="submission" date="2021-03" db="EMBL/GenBank/DDBJ databases">
        <title>Whole genome shotgun sequence of Salinispora arenicola NBRC 105043.</title>
        <authorList>
            <person name="Komaki H."/>
            <person name="Tamura T."/>
        </authorList>
    </citation>
    <scope>NUCLEOTIDE SEQUENCE [LARGE SCALE GENOMIC DNA]</scope>
    <source>
        <strain evidence="3 6">NBRC 105043</strain>
    </source>
</reference>
<keyword evidence="6" id="KW-1185">Reference proteome</keyword>
<dbReference type="Pfam" id="PF03033">
    <property type="entry name" value="Glyco_transf_28"/>
    <property type="match status" value="1"/>
</dbReference>
<protein>
    <submittedName>
        <fullName evidence="3">Glycosyl transferase family 1</fullName>
    </submittedName>
    <submittedName>
        <fullName evidence="4">Sterol 3beta-glucosyltransferase</fullName>
    </submittedName>
</protein>
<gene>
    <name evidence="4" type="ORF">FB564_1115</name>
    <name evidence="3" type="ORF">Sar04_12730</name>
</gene>
<reference evidence="4 5" key="1">
    <citation type="submission" date="2019-06" db="EMBL/GenBank/DDBJ databases">
        <title>Sequencing the genomes of 1000 actinobacteria strains.</title>
        <authorList>
            <person name="Klenk H.-P."/>
        </authorList>
    </citation>
    <scope>NUCLEOTIDE SEQUENCE [LARGE SCALE GENOMIC DNA]</scope>
    <source>
        <strain evidence="4 5">DSM 44819</strain>
    </source>
</reference>
<organism evidence="4 5">
    <name type="scientific">Salinispora arenicola</name>
    <dbReference type="NCBI Taxonomy" id="168697"/>
    <lineage>
        <taxon>Bacteria</taxon>
        <taxon>Bacillati</taxon>
        <taxon>Actinomycetota</taxon>
        <taxon>Actinomycetes</taxon>
        <taxon>Micromonosporales</taxon>
        <taxon>Micromonosporaceae</taxon>
        <taxon>Salinispora</taxon>
    </lineage>
</organism>
<feature type="domain" description="Erythromycin biosynthesis protein CIII-like C-terminal" evidence="2">
    <location>
        <begin position="316"/>
        <end position="412"/>
    </location>
</feature>
<dbReference type="CDD" id="cd03784">
    <property type="entry name" value="GT1_Gtf-like"/>
    <property type="match status" value="1"/>
</dbReference>
<evidence type="ECO:0000313" key="5">
    <source>
        <dbReference type="Proteomes" id="UP000315983"/>
    </source>
</evidence>
<dbReference type="InterPro" id="IPR050426">
    <property type="entry name" value="Glycosyltransferase_28"/>
</dbReference>
<comment type="caution">
    <text evidence="4">The sequence shown here is derived from an EMBL/GenBank/DDBJ whole genome shotgun (WGS) entry which is preliminary data.</text>
</comment>
<dbReference type="InterPro" id="IPR002213">
    <property type="entry name" value="UDP_glucos_trans"/>
</dbReference>
<dbReference type="InterPro" id="IPR004276">
    <property type="entry name" value="GlycoTrans_28_N"/>
</dbReference>
<dbReference type="Pfam" id="PF06722">
    <property type="entry name" value="EryCIII-like_C"/>
    <property type="match status" value="1"/>
</dbReference>
<proteinExistence type="predicted"/>
<dbReference type="EMBL" id="BOQM01000009">
    <property type="protein sequence ID" value="GIM83546.1"/>
    <property type="molecule type" value="Genomic_DNA"/>
</dbReference>
<dbReference type="PANTHER" id="PTHR48050:SF13">
    <property type="entry name" value="STEROL 3-BETA-GLUCOSYLTRANSFERASE UGT80A2"/>
    <property type="match status" value="1"/>
</dbReference>
<dbReference type="GO" id="GO:0008194">
    <property type="term" value="F:UDP-glycosyltransferase activity"/>
    <property type="evidence" value="ECO:0007669"/>
    <property type="project" value="InterPro"/>
</dbReference>
<dbReference type="Gene3D" id="3.40.50.2000">
    <property type="entry name" value="Glycogen Phosphorylase B"/>
    <property type="match status" value="2"/>
</dbReference>
<accession>A0A542XJP0</accession>
<dbReference type="AlphaFoldDB" id="A0A542XJP0"/>
<dbReference type="PANTHER" id="PTHR48050">
    <property type="entry name" value="STEROL 3-BETA-GLUCOSYLTRANSFERASE"/>
    <property type="match status" value="1"/>
</dbReference>
<evidence type="ECO:0000259" key="1">
    <source>
        <dbReference type="Pfam" id="PF03033"/>
    </source>
</evidence>
<dbReference type="GO" id="GO:0033072">
    <property type="term" value="P:vancomycin biosynthetic process"/>
    <property type="evidence" value="ECO:0007669"/>
    <property type="project" value="UniProtKB-ARBA"/>
</dbReference>
<dbReference type="EMBL" id="VFOL01000001">
    <property type="protein sequence ID" value="TQL36037.1"/>
    <property type="molecule type" value="Genomic_DNA"/>
</dbReference>
<evidence type="ECO:0000259" key="2">
    <source>
        <dbReference type="Pfam" id="PF06722"/>
    </source>
</evidence>
<name>A0A542XJP0_SALAC</name>
<dbReference type="RefSeq" id="WP_032710860.1">
    <property type="nucleotide sequence ID" value="NZ_BOQM01000009.1"/>
</dbReference>
<evidence type="ECO:0000313" key="4">
    <source>
        <dbReference type="EMBL" id="TQL36037.1"/>
    </source>
</evidence>
<dbReference type="FunFam" id="3.40.50.2000:FF:000009">
    <property type="entry name" value="Sterol 3-beta-glucosyltransferase UGT80A2"/>
    <property type="match status" value="1"/>
</dbReference>
<dbReference type="GO" id="GO:0016758">
    <property type="term" value="F:hexosyltransferase activity"/>
    <property type="evidence" value="ECO:0007669"/>
    <property type="project" value="InterPro"/>
</dbReference>
<feature type="domain" description="Glycosyltransferase family 28 N-terminal" evidence="1">
    <location>
        <begin position="3"/>
        <end position="136"/>
    </location>
</feature>
<dbReference type="InterPro" id="IPR010610">
    <property type="entry name" value="EryCIII-like_C"/>
</dbReference>
<dbReference type="Proteomes" id="UP000677457">
    <property type="component" value="Unassembled WGS sequence"/>
</dbReference>
<dbReference type="GeneID" id="93770431"/>
<sequence>MRVLVVTVGSRGDVQPYVALGKGLQAAGHHVTLATCARFRTVVTDQGLAYGQLSDDILQLLDSTAGRAAMEDATGVFGSIKTNIKLARQANPINRKLLVDVWAAAKQAEPDVIVYHPKALAGPHVAEKLGVPVVLALPVPVSVPTGDFPLVGLPALPLGRWYNRLTYRLAGAGYRMYDGMVNAFRRETLGLARTSGAALTTRLPDGRPIPVLHGISEHVLPRPADWPAHVHLTGYWFLDGADRWQPPPALVDFIEAGDPPVYVGFGSMAGRDPHRLTRVVGEALRLAGVRGIITTGWGGLEMVEQSDTNWHLTQAPHDWLFPRVSAVVHHGGAGTTAAALRAGKPSVICPFILDQFVWGRQVFALGAGSAPIPQRKLTAQRLAAAIREVTTNADVQGAAARLGRSLAAEDGVANAVARIDAVLDRAG</sequence>
<evidence type="ECO:0000313" key="6">
    <source>
        <dbReference type="Proteomes" id="UP000677457"/>
    </source>
</evidence>